<gene>
    <name evidence="1" type="ORF">AM593_10641</name>
</gene>
<reference evidence="1 2" key="1">
    <citation type="journal article" date="2016" name="PLoS ONE">
        <title>A First Insight into the Genome of the Filter-Feeder Mussel Mytilus galloprovincialis.</title>
        <authorList>
            <person name="Murgarella M."/>
            <person name="Puiu D."/>
            <person name="Novoa B."/>
            <person name="Figueras A."/>
            <person name="Posada D."/>
            <person name="Canchaya C."/>
        </authorList>
    </citation>
    <scope>NUCLEOTIDE SEQUENCE [LARGE SCALE GENOMIC DNA]</scope>
    <source>
        <tissue evidence="1">Muscle</tissue>
    </source>
</reference>
<protein>
    <recommendedName>
        <fullName evidence="3">CST complex subunit CTC1</fullName>
    </recommendedName>
</protein>
<feature type="non-terminal residue" evidence="1">
    <location>
        <position position="1"/>
    </location>
</feature>
<dbReference type="GO" id="GO:0003697">
    <property type="term" value="F:single-stranded DNA binding"/>
    <property type="evidence" value="ECO:0007669"/>
    <property type="project" value="InterPro"/>
</dbReference>
<organism evidence="1 2">
    <name type="scientific">Mytilus galloprovincialis</name>
    <name type="common">Mediterranean mussel</name>
    <dbReference type="NCBI Taxonomy" id="29158"/>
    <lineage>
        <taxon>Eukaryota</taxon>
        <taxon>Metazoa</taxon>
        <taxon>Spiralia</taxon>
        <taxon>Lophotrochozoa</taxon>
        <taxon>Mollusca</taxon>
        <taxon>Bivalvia</taxon>
        <taxon>Autobranchia</taxon>
        <taxon>Pteriomorphia</taxon>
        <taxon>Mytilida</taxon>
        <taxon>Mytiloidea</taxon>
        <taxon>Mytilidae</taxon>
        <taxon>Mytilinae</taxon>
        <taxon>Mytilus</taxon>
    </lineage>
</organism>
<dbReference type="Proteomes" id="UP000266721">
    <property type="component" value="Unassembled WGS sequence"/>
</dbReference>
<keyword evidence="2" id="KW-1185">Reference proteome</keyword>
<accession>A0A409V717</accession>
<evidence type="ECO:0000313" key="2">
    <source>
        <dbReference type="Proteomes" id="UP000266721"/>
    </source>
</evidence>
<dbReference type="EMBL" id="KV601390">
    <property type="protein sequence ID" value="OPL20733.1"/>
    <property type="molecule type" value="Genomic_DNA"/>
</dbReference>
<proteinExistence type="predicted"/>
<evidence type="ECO:0000313" key="1">
    <source>
        <dbReference type="EMBL" id="OPL20733.1"/>
    </source>
</evidence>
<name>A0A409V717_MYTGA</name>
<dbReference type="AlphaFoldDB" id="A0A409V717"/>
<dbReference type="InterPro" id="IPR029156">
    <property type="entry name" value="CTC1"/>
</dbReference>
<sequence>MLEKKCLTSQTQNDLEKDVNVEVKQLSCAKCQLVLFENSNVKYFNVIQSGCLYKFFGFDGVIKERRKLPWQLKQSAKKAGDNLCYVLPDNFIVEREFHEQNCNAVNWLEGRVESIEHILTDRHCKDYVSILGTIVRRVHHEPDDIGIVLKRLKVNNKQHTSDNGISTLDNWQIQLQIKCMKSEREISVYLKLDNITYPLGLVPGTVVYMEQIERRVSRKGVVYCQFSIVSSLTVLHQKWSELTTRKAETSEECNDSQPLTEQYNLGFLADVWGDNSILQFSCVCFVQKVVKISLKCCCQMCGGVIVDRCGNNLCHSEEFKFVARMR</sequence>
<evidence type="ECO:0008006" key="3">
    <source>
        <dbReference type="Google" id="ProtNLM"/>
    </source>
</evidence>
<dbReference type="Pfam" id="PF15489">
    <property type="entry name" value="CTC1"/>
    <property type="match status" value="1"/>
</dbReference>